<sequence length="237" mass="26607">MPITTLLQSFDEALPDIIIVPSKPEKDCWQTKESSEQVKKEKPPRILIYHDGAGYLSATEKYLAAHESLLRDEVATPPEPNRFVRNEADGVAHARTNLLNPLMRAVDVNEGLVGKLLTASELGVETLRVDVGVFYTVKGDEGIVMMVEFKRTDLIDKGSFKTMKYLRVKSNATKQIKQAKAYAKRAKCRCVALCDYQSLILLQFSEDLTTGELMIVDETETTFRKALLGFLLTAIRH</sequence>
<proteinExistence type="predicted"/>
<comment type="caution">
    <text evidence="1">The sequence shown here is derived from an EMBL/GenBank/DDBJ whole genome shotgun (WGS) entry which is preliminary data.</text>
</comment>
<evidence type="ECO:0000313" key="1">
    <source>
        <dbReference type="EMBL" id="KAF2623897.1"/>
    </source>
</evidence>
<accession>A0ACB6RQB5</accession>
<dbReference type="Proteomes" id="UP000799754">
    <property type="component" value="Unassembled WGS sequence"/>
</dbReference>
<keyword evidence="2" id="KW-1185">Reference proteome</keyword>
<protein>
    <submittedName>
        <fullName evidence="1">Uncharacterized protein</fullName>
    </submittedName>
</protein>
<organism evidence="1 2">
    <name type="scientific">Macroventuria anomochaeta</name>
    <dbReference type="NCBI Taxonomy" id="301207"/>
    <lineage>
        <taxon>Eukaryota</taxon>
        <taxon>Fungi</taxon>
        <taxon>Dikarya</taxon>
        <taxon>Ascomycota</taxon>
        <taxon>Pezizomycotina</taxon>
        <taxon>Dothideomycetes</taxon>
        <taxon>Pleosporomycetidae</taxon>
        <taxon>Pleosporales</taxon>
        <taxon>Pleosporineae</taxon>
        <taxon>Didymellaceae</taxon>
        <taxon>Macroventuria</taxon>
    </lineage>
</organism>
<dbReference type="EMBL" id="MU006734">
    <property type="protein sequence ID" value="KAF2623897.1"/>
    <property type="molecule type" value="Genomic_DNA"/>
</dbReference>
<gene>
    <name evidence="1" type="ORF">BU25DRAFT_461684</name>
</gene>
<evidence type="ECO:0000313" key="2">
    <source>
        <dbReference type="Proteomes" id="UP000799754"/>
    </source>
</evidence>
<name>A0ACB6RQB5_9PLEO</name>
<reference evidence="1" key="1">
    <citation type="journal article" date="2020" name="Stud. Mycol.">
        <title>101 Dothideomycetes genomes: a test case for predicting lifestyles and emergence of pathogens.</title>
        <authorList>
            <person name="Haridas S."/>
            <person name="Albert R."/>
            <person name="Binder M."/>
            <person name="Bloem J."/>
            <person name="Labutti K."/>
            <person name="Salamov A."/>
            <person name="Andreopoulos B."/>
            <person name="Baker S."/>
            <person name="Barry K."/>
            <person name="Bills G."/>
            <person name="Bluhm B."/>
            <person name="Cannon C."/>
            <person name="Castanera R."/>
            <person name="Culley D."/>
            <person name="Daum C."/>
            <person name="Ezra D."/>
            <person name="Gonzalez J."/>
            <person name="Henrissat B."/>
            <person name="Kuo A."/>
            <person name="Liang C."/>
            <person name="Lipzen A."/>
            <person name="Lutzoni F."/>
            <person name="Magnuson J."/>
            <person name="Mondo S."/>
            <person name="Nolan M."/>
            <person name="Ohm R."/>
            <person name="Pangilinan J."/>
            <person name="Park H.-J."/>
            <person name="Ramirez L."/>
            <person name="Alfaro M."/>
            <person name="Sun H."/>
            <person name="Tritt A."/>
            <person name="Yoshinaga Y."/>
            <person name="Zwiers L.-H."/>
            <person name="Turgeon B."/>
            <person name="Goodwin S."/>
            <person name="Spatafora J."/>
            <person name="Crous P."/>
            <person name="Grigoriev I."/>
        </authorList>
    </citation>
    <scope>NUCLEOTIDE SEQUENCE</scope>
    <source>
        <strain evidence="1">CBS 525.71</strain>
    </source>
</reference>